<feature type="domain" description="Cation efflux protein transmembrane" evidence="10">
    <location>
        <begin position="25"/>
        <end position="217"/>
    </location>
</feature>
<evidence type="ECO:0000256" key="2">
    <source>
        <dbReference type="ARBA" id="ARBA00008114"/>
    </source>
</evidence>
<keyword evidence="4" id="KW-1003">Cell membrane</keyword>
<comment type="subcellular location">
    <subcellularLocation>
        <location evidence="1">Cell membrane</location>
        <topology evidence="1">Multi-pass membrane protein</topology>
    </subcellularLocation>
</comment>
<dbReference type="Proteomes" id="UP000509702">
    <property type="component" value="Chromosome"/>
</dbReference>
<dbReference type="FunFam" id="3.30.70.1350:FF:000002">
    <property type="entry name" value="Ferrous-iron efflux pump FieF"/>
    <property type="match status" value="1"/>
</dbReference>
<evidence type="ECO:0000259" key="11">
    <source>
        <dbReference type="Pfam" id="PF16916"/>
    </source>
</evidence>
<dbReference type="KEGG" id="aoz:HUE56_19230"/>
<evidence type="ECO:0000256" key="3">
    <source>
        <dbReference type="ARBA" id="ARBA00022448"/>
    </source>
</evidence>
<organism evidence="12 13">
    <name type="scientific">Azospirillum oryzae</name>
    <dbReference type="NCBI Taxonomy" id="286727"/>
    <lineage>
        <taxon>Bacteria</taxon>
        <taxon>Pseudomonadati</taxon>
        <taxon>Pseudomonadota</taxon>
        <taxon>Alphaproteobacteria</taxon>
        <taxon>Rhodospirillales</taxon>
        <taxon>Azospirillaceae</taxon>
        <taxon>Azospirillum</taxon>
    </lineage>
</organism>
<dbReference type="SUPFAM" id="SSF161111">
    <property type="entry name" value="Cation efflux protein transmembrane domain-like"/>
    <property type="match status" value="1"/>
</dbReference>
<feature type="domain" description="Cation efflux protein cytoplasmic" evidence="11">
    <location>
        <begin position="222"/>
        <end position="297"/>
    </location>
</feature>
<dbReference type="InterPro" id="IPR050291">
    <property type="entry name" value="CDF_Transporter"/>
</dbReference>
<dbReference type="InterPro" id="IPR002524">
    <property type="entry name" value="Cation_efflux"/>
</dbReference>
<dbReference type="EMBL" id="CP054619">
    <property type="protein sequence ID" value="QKS52505.1"/>
    <property type="molecule type" value="Genomic_DNA"/>
</dbReference>
<dbReference type="Pfam" id="PF01545">
    <property type="entry name" value="Cation_efflux"/>
    <property type="match status" value="1"/>
</dbReference>
<proteinExistence type="inferred from homology"/>
<evidence type="ECO:0000256" key="6">
    <source>
        <dbReference type="ARBA" id="ARBA00022989"/>
    </source>
</evidence>
<evidence type="ECO:0000256" key="9">
    <source>
        <dbReference type="SAM" id="Phobius"/>
    </source>
</evidence>
<dbReference type="InterPro" id="IPR027470">
    <property type="entry name" value="Cation_efflux_CTD"/>
</dbReference>
<dbReference type="InterPro" id="IPR036837">
    <property type="entry name" value="Cation_efflux_CTD_sf"/>
</dbReference>
<keyword evidence="3" id="KW-0813">Transport</keyword>
<feature type="transmembrane region" description="Helical" evidence="9">
    <location>
        <begin position="124"/>
        <end position="144"/>
    </location>
</feature>
<dbReference type="GO" id="GO:0006882">
    <property type="term" value="P:intracellular zinc ion homeostasis"/>
    <property type="evidence" value="ECO:0007669"/>
    <property type="project" value="TreeGrafter"/>
</dbReference>
<evidence type="ECO:0000256" key="1">
    <source>
        <dbReference type="ARBA" id="ARBA00004651"/>
    </source>
</evidence>
<keyword evidence="13" id="KW-1185">Reference proteome</keyword>
<evidence type="ECO:0000256" key="5">
    <source>
        <dbReference type="ARBA" id="ARBA00022692"/>
    </source>
</evidence>
<protein>
    <recommendedName>
        <fullName evidence="8">Protein p34</fullName>
    </recommendedName>
</protein>
<evidence type="ECO:0000259" key="10">
    <source>
        <dbReference type="Pfam" id="PF01545"/>
    </source>
</evidence>
<evidence type="ECO:0000313" key="12">
    <source>
        <dbReference type="EMBL" id="QKS52505.1"/>
    </source>
</evidence>
<dbReference type="GO" id="GO:0015086">
    <property type="term" value="F:cadmium ion transmembrane transporter activity"/>
    <property type="evidence" value="ECO:0007669"/>
    <property type="project" value="TreeGrafter"/>
</dbReference>
<dbReference type="PANTHER" id="PTHR43840">
    <property type="entry name" value="MITOCHONDRIAL METAL TRANSPORTER 1-RELATED"/>
    <property type="match status" value="1"/>
</dbReference>
<dbReference type="AlphaFoldDB" id="A0A6N1AKY2"/>
<name>A0A6N1AKY2_9PROT</name>
<dbReference type="InterPro" id="IPR027469">
    <property type="entry name" value="Cation_efflux_TMD_sf"/>
</dbReference>
<dbReference type="GO" id="GO:0005886">
    <property type="term" value="C:plasma membrane"/>
    <property type="evidence" value="ECO:0007669"/>
    <property type="project" value="UniProtKB-SubCell"/>
</dbReference>
<dbReference type="InterPro" id="IPR058533">
    <property type="entry name" value="Cation_efflux_TM"/>
</dbReference>
<feature type="transmembrane region" description="Helical" evidence="9">
    <location>
        <begin position="168"/>
        <end position="186"/>
    </location>
</feature>
<dbReference type="RefSeq" id="WP_174757310.1">
    <property type="nucleotide sequence ID" value="NZ_BSOV01000029.1"/>
</dbReference>
<dbReference type="Pfam" id="PF16916">
    <property type="entry name" value="ZT_dimer"/>
    <property type="match status" value="1"/>
</dbReference>
<dbReference type="PANTHER" id="PTHR43840:SF41">
    <property type="entry name" value="CATION-EFFLUX PUMP FIEF"/>
    <property type="match status" value="1"/>
</dbReference>
<gene>
    <name evidence="12" type="ORF">HUE56_19230</name>
</gene>
<comment type="similarity">
    <text evidence="2">Belongs to the cation diffusion facilitator (CDF) transporter (TC 2.A.4) family.</text>
</comment>
<evidence type="ECO:0000256" key="8">
    <source>
        <dbReference type="ARBA" id="ARBA00068882"/>
    </source>
</evidence>
<evidence type="ECO:0000256" key="4">
    <source>
        <dbReference type="ARBA" id="ARBA00022475"/>
    </source>
</evidence>
<dbReference type="Gene3D" id="1.20.1510.10">
    <property type="entry name" value="Cation efflux protein transmembrane domain"/>
    <property type="match status" value="1"/>
</dbReference>
<feature type="transmembrane region" description="Helical" evidence="9">
    <location>
        <begin position="91"/>
        <end position="112"/>
    </location>
</feature>
<feature type="transmembrane region" description="Helical" evidence="9">
    <location>
        <begin position="21"/>
        <end position="43"/>
    </location>
</feature>
<dbReference type="Gene3D" id="3.30.70.1350">
    <property type="entry name" value="Cation efflux protein, cytoplasmic domain"/>
    <property type="match status" value="1"/>
</dbReference>
<dbReference type="GO" id="GO:0015341">
    <property type="term" value="F:zinc efflux antiporter activity"/>
    <property type="evidence" value="ECO:0007669"/>
    <property type="project" value="TreeGrafter"/>
</dbReference>
<accession>A0A6N1AKY2</accession>
<keyword evidence="6 9" id="KW-1133">Transmembrane helix</keyword>
<dbReference type="NCBIfam" id="TIGR01297">
    <property type="entry name" value="CDF"/>
    <property type="match status" value="1"/>
</dbReference>
<evidence type="ECO:0000256" key="7">
    <source>
        <dbReference type="ARBA" id="ARBA00023136"/>
    </source>
</evidence>
<dbReference type="GO" id="GO:0015093">
    <property type="term" value="F:ferrous iron transmembrane transporter activity"/>
    <property type="evidence" value="ECO:0007669"/>
    <property type="project" value="TreeGrafter"/>
</dbReference>
<sequence>MGGALSDSAQNAASADRLRRYATYASVSVASTLIAAKLAAYLLTESVSILSSLIDSCTDLMASVVTLLGVRHALRPADANHRFGHGKAEALAALAQAAFIGGSAVLLSVEAVRRIIRPEPITEGTMGIAVMLFSILLTAGLITFQRRVQAATGSVAIGADRLHYSGDLLMNSAVIVAILLTEATGLTVVDPLFGIGISLFLLNGARGVARDALDVLMDRELAEEERERIAALARAEPGVRGLHDLRTRNAGTGCFIELHLELDGGISLTAAHEVADRVERRLREAFVNAEVMVHQEPAGLADERLDHRIAG</sequence>
<evidence type="ECO:0000313" key="13">
    <source>
        <dbReference type="Proteomes" id="UP000509702"/>
    </source>
</evidence>
<keyword evidence="5 9" id="KW-0812">Transmembrane</keyword>
<dbReference type="SUPFAM" id="SSF160240">
    <property type="entry name" value="Cation efflux protein cytoplasmic domain-like"/>
    <property type="match status" value="1"/>
</dbReference>
<keyword evidence="7 9" id="KW-0472">Membrane</keyword>
<reference evidence="12 13" key="1">
    <citation type="submission" date="2020-06" db="EMBL/GenBank/DDBJ databases">
        <title>Complete genome of Azosprillum oryzae KACC14407.</title>
        <authorList>
            <person name="Kim M."/>
            <person name="Park Y.-J."/>
            <person name="Shin J.-H."/>
        </authorList>
    </citation>
    <scope>NUCLEOTIDE SEQUENCE [LARGE SCALE GENOMIC DNA]</scope>
    <source>
        <strain evidence="12 13">KACC 14407</strain>
    </source>
</reference>